<dbReference type="InterPro" id="IPR036291">
    <property type="entry name" value="NAD(P)-bd_dom_sf"/>
</dbReference>
<dbReference type="PRINTS" id="PR00081">
    <property type="entry name" value="GDHRDH"/>
</dbReference>
<name>A0AAD6R5Z3_9ROSI</name>
<dbReference type="InterPro" id="IPR002347">
    <property type="entry name" value="SDR_fam"/>
</dbReference>
<dbReference type="Pfam" id="PF13561">
    <property type="entry name" value="adh_short_C2"/>
    <property type="match status" value="1"/>
</dbReference>
<dbReference type="Proteomes" id="UP001164929">
    <property type="component" value="Chromosome 4"/>
</dbReference>
<organism evidence="5 6">
    <name type="scientific">Populus alba x Populus x berolinensis</name>
    <dbReference type="NCBI Taxonomy" id="444605"/>
    <lineage>
        <taxon>Eukaryota</taxon>
        <taxon>Viridiplantae</taxon>
        <taxon>Streptophyta</taxon>
        <taxon>Embryophyta</taxon>
        <taxon>Tracheophyta</taxon>
        <taxon>Spermatophyta</taxon>
        <taxon>Magnoliopsida</taxon>
        <taxon>eudicotyledons</taxon>
        <taxon>Gunneridae</taxon>
        <taxon>Pentapetalae</taxon>
        <taxon>rosids</taxon>
        <taxon>fabids</taxon>
        <taxon>Malpighiales</taxon>
        <taxon>Salicaceae</taxon>
        <taxon>Saliceae</taxon>
        <taxon>Populus</taxon>
    </lineage>
</organism>
<evidence type="ECO:0000256" key="4">
    <source>
        <dbReference type="RuleBase" id="RU000363"/>
    </source>
</evidence>
<reference evidence="5 6" key="1">
    <citation type="journal article" date="2023" name="Mol. Ecol. Resour.">
        <title>Chromosome-level genome assembly of a triploid poplar Populus alba 'Berolinensis'.</title>
        <authorList>
            <person name="Chen S."/>
            <person name="Yu Y."/>
            <person name="Wang X."/>
            <person name="Wang S."/>
            <person name="Zhang T."/>
            <person name="Zhou Y."/>
            <person name="He R."/>
            <person name="Meng N."/>
            <person name="Wang Y."/>
            <person name="Liu W."/>
            <person name="Liu Z."/>
            <person name="Liu J."/>
            <person name="Guo Q."/>
            <person name="Huang H."/>
            <person name="Sederoff R.R."/>
            <person name="Wang G."/>
            <person name="Qu G."/>
            <person name="Chen S."/>
        </authorList>
    </citation>
    <scope>NUCLEOTIDE SEQUENCE [LARGE SCALE GENOMIC DNA]</scope>
    <source>
        <strain evidence="5">SC-2020</strain>
    </source>
</reference>
<keyword evidence="2" id="KW-0521">NADP</keyword>
<dbReference type="GO" id="GO:0016491">
    <property type="term" value="F:oxidoreductase activity"/>
    <property type="evidence" value="ECO:0007669"/>
    <property type="project" value="UniProtKB-KW"/>
</dbReference>
<dbReference type="PANTHER" id="PTHR43490">
    <property type="entry name" value="(+)-NEOMENTHOL DEHYDROGENASE"/>
    <property type="match status" value="1"/>
</dbReference>
<evidence type="ECO:0000256" key="2">
    <source>
        <dbReference type="ARBA" id="ARBA00022857"/>
    </source>
</evidence>
<dbReference type="PRINTS" id="PR00080">
    <property type="entry name" value="SDRFAMILY"/>
</dbReference>
<dbReference type="AlphaFoldDB" id="A0AAD6R5Z3"/>
<evidence type="ECO:0000313" key="5">
    <source>
        <dbReference type="EMBL" id="KAJ7002292.1"/>
    </source>
</evidence>
<evidence type="ECO:0000256" key="3">
    <source>
        <dbReference type="ARBA" id="ARBA00023002"/>
    </source>
</evidence>
<dbReference type="EMBL" id="JAQIZT010000004">
    <property type="protein sequence ID" value="KAJ7002292.1"/>
    <property type="molecule type" value="Genomic_DNA"/>
</dbReference>
<dbReference type="PANTHER" id="PTHR43490:SF131">
    <property type="entry name" value="SALUTARIDINE REDUCTASE-LIKE ISOFORM X2"/>
    <property type="match status" value="1"/>
</dbReference>
<sequence length="273" mass="30099">MAEVIPTKRHFFITKPLLCNMIAVVTGSNKGIGLEICRQLASKGVLVVLTARDEERGLEAVKSLKVSGFSDVVFHQLDVVDDLNSNMFRQPQQVNNAGVLGSGVKAEDRKNFSYSVEDHLTEALIPILEQSSSARIVNVSSTLGKLKFILNEKAKKELGDVDGLTEEKVEKLVEDFLEDVKNDLVETKHWPPLFSAYIVSKAALNAYTRILAKKYPKIATNAVCPGFTNTDINDSTGIFTVEEAARGPVMLALLPDQQRPSGCFFFQTEMSTF</sequence>
<keyword evidence="6" id="KW-1185">Reference proteome</keyword>
<protein>
    <submittedName>
        <fullName evidence="5">(+)-neomenthol dehydrogenase-like</fullName>
    </submittedName>
</protein>
<comment type="caution">
    <text evidence="5">The sequence shown here is derived from an EMBL/GenBank/DDBJ whole genome shotgun (WGS) entry which is preliminary data.</text>
</comment>
<dbReference type="Pfam" id="PF00106">
    <property type="entry name" value="adh_short"/>
    <property type="match status" value="1"/>
</dbReference>
<dbReference type="SUPFAM" id="SSF51735">
    <property type="entry name" value="NAD(P)-binding Rossmann-fold domains"/>
    <property type="match status" value="1"/>
</dbReference>
<comment type="similarity">
    <text evidence="1 4">Belongs to the short-chain dehydrogenases/reductases (SDR) family.</text>
</comment>
<evidence type="ECO:0000256" key="1">
    <source>
        <dbReference type="ARBA" id="ARBA00006484"/>
    </source>
</evidence>
<proteinExistence type="inferred from homology"/>
<accession>A0AAD6R5Z3</accession>
<keyword evidence="3" id="KW-0560">Oxidoreductase</keyword>
<dbReference type="Gene3D" id="3.40.50.720">
    <property type="entry name" value="NAD(P)-binding Rossmann-like Domain"/>
    <property type="match status" value="1"/>
</dbReference>
<evidence type="ECO:0000313" key="6">
    <source>
        <dbReference type="Proteomes" id="UP001164929"/>
    </source>
</evidence>
<dbReference type="GO" id="GO:0016020">
    <property type="term" value="C:membrane"/>
    <property type="evidence" value="ECO:0007669"/>
    <property type="project" value="TreeGrafter"/>
</dbReference>
<gene>
    <name evidence="5" type="ORF">NC653_012367</name>
</gene>